<dbReference type="Proteomes" id="UP000234483">
    <property type="component" value="Unassembled WGS sequence"/>
</dbReference>
<dbReference type="EMBL" id="PJRQ01000014">
    <property type="protein sequence ID" value="PLR17997.1"/>
    <property type="molecule type" value="Genomic_DNA"/>
</dbReference>
<dbReference type="Proteomes" id="UP000281192">
    <property type="component" value="Chromosome"/>
</dbReference>
<dbReference type="RefSeq" id="WP_101712461.1">
    <property type="nucleotide sequence ID" value="NZ_CP026100.1"/>
</dbReference>
<evidence type="ECO:0000313" key="2">
    <source>
        <dbReference type="EMBL" id="AYV48245.1"/>
    </source>
</evidence>
<keyword evidence="5" id="KW-1185">Reference proteome</keyword>
<sequence length="80" mass="8593">MSRERPTTGGFAARPSAADRWVKSAAPPPAKPYSARLTVDITPALRARIKIIAIERGLTLSDMVRDLLEATYGLAESTAP</sequence>
<dbReference type="EMBL" id="CP026100">
    <property type="protein sequence ID" value="AYV48245.1"/>
    <property type="molecule type" value="Genomic_DNA"/>
</dbReference>
<proteinExistence type="predicted"/>
<dbReference type="SUPFAM" id="SSF47598">
    <property type="entry name" value="Ribbon-helix-helix"/>
    <property type="match status" value="1"/>
</dbReference>
<dbReference type="OrthoDB" id="7508186at2"/>
<evidence type="ECO:0000313" key="3">
    <source>
        <dbReference type="EMBL" id="PLR17997.1"/>
    </source>
</evidence>
<dbReference type="GO" id="GO:0006355">
    <property type="term" value="P:regulation of DNA-templated transcription"/>
    <property type="evidence" value="ECO:0007669"/>
    <property type="project" value="InterPro"/>
</dbReference>
<accession>A0A2N5CW04</accession>
<evidence type="ECO:0008006" key="6">
    <source>
        <dbReference type="Google" id="ProtNLM"/>
    </source>
</evidence>
<reference evidence="2 5" key="2">
    <citation type="submission" date="2018-01" db="EMBL/GenBank/DDBJ databases">
        <title>Complete genome sequence of Caulobacter flavus RHGG3.</title>
        <authorList>
            <person name="Yang E."/>
        </authorList>
    </citation>
    <scope>NUCLEOTIDE SEQUENCE [LARGE SCALE GENOMIC DNA]</scope>
    <source>
        <strain evidence="2 5">RHGG3</strain>
    </source>
</reference>
<organism evidence="3 4">
    <name type="scientific">Caulobacter flavus</name>
    <dbReference type="NCBI Taxonomy" id="1679497"/>
    <lineage>
        <taxon>Bacteria</taxon>
        <taxon>Pseudomonadati</taxon>
        <taxon>Pseudomonadota</taxon>
        <taxon>Alphaproteobacteria</taxon>
        <taxon>Caulobacterales</taxon>
        <taxon>Caulobacteraceae</taxon>
        <taxon>Caulobacter</taxon>
    </lineage>
</organism>
<feature type="region of interest" description="Disordered" evidence="1">
    <location>
        <begin position="1"/>
        <end position="28"/>
    </location>
</feature>
<protein>
    <recommendedName>
        <fullName evidence="6">Chromosome partitioning protein ParB</fullName>
    </recommendedName>
</protein>
<reference evidence="3 4" key="1">
    <citation type="submission" date="2017-12" db="EMBL/GenBank/DDBJ databases">
        <title>The genome sequence of Caulobacter flavus CGMCC1 15093.</title>
        <authorList>
            <person name="Gao J."/>
            <person name="Mao X."/>
            <person name="Sun J."/>
        </authorList>
    </citation>
    <scope>NUCLEOTIDE SEQUENCE [LARGE SCALE GENOMIC DNA]</scope>
    <source>
        <strain evidence="3 4">CGMCC1 15093</strain>
    </source>
</reference>
<evidence type="ECO:0000313" key="4">
    <source>
        <dbReference type="Proteomes" id="UP000234483"/>
    </source>
</evidence>
<dbReference type="KEGG" id="cfh:C1707_19360"/>
<evidence type="ECO:0000256" key="1">
    <source>
        <dbReference type="SAM" id="MobiDB-lite"/>
    </source>
</evidence>
<evidence type="ECO:0000313" key="5">
    <source>
        <dbReference type="Proteomes" id="UP000281192"/>
    </source>
</evidence>
<gene>
    <name evidence="2" type="ORF">C1707_19360</name>
    <name evidence="3" type="ORF">CFHF_07830</name>
</gene>
<name>A0A2N5CW04_9CAUL</name>
<dbReference type="AlphaFoldDB" id="A0A2N5CW04"/>
<dbReference type="InterPro" id="IPR010985">
    <property type="entry name" value="Ribbon_hlx_hlx"/>
</dbReference>